<dbReference type="Gene3D" id="3.40.50.720">
    <property type="entry name" value="NAD(P)-binding Rossmann-like Domain"/>
    <property type="match status" value="1"/>
</dbReference>
<evidence type="ECO:0000313" key="2">
    <source>
        <dbReference type="EMBL" id="TPP60843.1"/>
    </source>
</evidence>
<dbReference type="STRING" id="46835.A0A504YI46"/>
<protein>
    <submittedName>
        <fullName evidence="2">Retinol dehydrogenase 13</fullName>
    </submittedName>
</protein>
<dbReference type="SUPFAM" id="SSF51735">
    <property type="entry name" value="NAD(P)-binding Rossmann-fold domains"/>
    <property type="match status" value="1"/>
</dbReference>
<dbReference type="Pfam" id="PF00106">
    <property type="entry name" value="adh_short"/>
    <property type="match status" value="1"/>
</dbReference>
<dbReference type="Proteomes" id="UP000316759">
    <property type="component" value="Unassembled WGS sequence"/>
</dbReference>
<evidence type="ECO:0000313" key="3">
    <source>
        <dbReference type="Proteomes" id="UP000316759"/>
    </source>
</evidence>
<dbReference type="EMBL" id="SUNJ01008885">
    <property type="protein sequence ID" value="TPP60843.1"/>
    <property type="molecule type" value="Genomic_DNA"/>
</dbReference>
<sequence length="211" mass="23684">MKSELKLPKLSYYRCIVRVTQIVCKKRVWPEADGAGCDSLKPIKADQLIVEILDLGSLESIRQFAAKVVQNHPKMTTSINNACPLWPRRDKYSTTKDGFEQTIGVNHLGHFLLTELLLPAIKAAAPSRIINVSSVAHKYGQRLLFGLLRPMTISAWEGAQTTLYTVLMDSPTPGGYYSNCALKAANRLVNDERERLWLWEKSCELVGLPKN</sequence>
<dbReference type="GO" id="GO:0016491">
    <property type="term" value="F:oxidoreductase activity"/>
    <property type="evidence" value="ECO:0007669"/>
    <property type="project" value="UniProtKB-KW"/>
</dbReference>
<dbReference type="InterPro" id="IPR002347">
    <property type="entry name" value="SDR_fam"/>
</dbReference>
<dbReference type="OrthoDB" id="191139at2759"/>
<keyword evidence="3" id="KW-1185">Reference proteome</keyword>
<reference evidence="2 3" key="1">
    <citation type="submission" date="2019-04" db="EMBL/GenBank/DDBJ databases">
        <title>Annotation for the trematode Fasciola gigantica.</title>
        <authorList>
            <person name="Choi Y.-J."/>
        </authorList>
    </citation>
    <scope>NUCLEOTIDE SEQUENCE [LARGE SCALE GENOMIC DNA]</scope>
    <source>
        <strain evidence="2">Uganda_cow_1</strain>
    </source>
</reference>
<evidence type="ECO:0000256" key="1">
    <source>
        <dbReference type="ARBA" id="ARBA00023002"/>
    </source>
</evidence>
<proteinExistence type="predicted"/>
<comment type="caution">
    <text evidence="2">The sequence shown here is derived from an EMBL/GenBank/DDBJ whole genome shotgun (WGS) entry which is preliminary data.</text>
</comment>
<gene>
    <name evidence="2" type="ORF">FGIG_07976</name>
</gene>
<keyword evidence="1" id="KW-0560">Oxidoreductase</keyword>
<name>A0A504YI46_FASGI</name>
<dbReference type="PANTHER" id="PTHR43157:SF31">
    <property type="entry name" value="PHOSPHATIDYLINOSITOL-GLYCAN BIOSYNTHESIS CLASS F PROTEIN"/>
    <property type="match status" value="1"/>
</dbReference>
<dbReference type="PANTHER" id="PTHR43157">
    <property type="entry name" value="PHOSPHATIDYLINOSITOL-GLYCAN BIOSYNTHESIS CLASS F PROTEIN-RELATED"/>
    <property type="match status" value="1"/>
</dbReference>
<dbReference type="AlphaFoldDB" id="A0A504YI46"/>
<organism evidence="2 3">
    <name type="scientific">Fasciola gigantica</name>
    <name type="common">Giant liver fluke</name>
    <dbReference type="NCBI Taxonomy" id="46835"/>
    <lineage>
        <taxon>Eukaryota</taxon>
        <taxon>Metazoa</taxon>
        <taxon>Spiralia</taxon>
        <taxon>Lophotrochozoa</taxon>
        <taxon>Platyhelminthes</taxon>
        <taxon>Trematoda</taxon>
        <taxon>Digenea</taxon>
        <taxon>Plagiorchiida</taxon>
        <taxon>Echinostomata</taxon>
        <taxon>Echinostomatoidea</taxon>
        <taxon>Fasciolidae</taxon>
        <taxon>Fasciola</taxon>
    </lineage>
</organism>
<dbReference type="InterPro" id="IPR036291">
    <property type="entry name" value="NAD(P)-bd_dom_sf"/>
</dbReference>
<accession>A0A504YI46</accession>